<keyword evidence="1" id="KW-0812">Transmembrane</keyword>
<feature type="transmembrane region" description="Helical" evidence="1">
    <location>
        <begin position="6"/>
        <end position="24"/>
    </location>
</feature>
<keyword evidence="1" id="KW-0472">Membrane</keyword>
<protein>
    <recommendedName>
        <fullName evidence="4">FeoB-associated Cys-rich membrane protein</fullName>
    </recommendedName>
</protein>
<proteinExistence type="predicted"/>
<evidence type="ECO:0000313" key="3">
    <source>
        <dbReference type="Proteomes" id="UP000273154"/>
    </source>
</evidence>
<evidence type="ECO:0000256" key="1">
    <source>
        <dbReference type="SAM" id="Phobius"/>
    </source>
</evidence>
<dbReference type="Pfam" id="PF12669">
    <property type="entry name" value="FeoB_associated"/>
    <property type="match status" value="1"/>
</dbReference>
<reference evidence="3" key="1">
    <citation type="submission" date="2018-11" db="EMBL/GenBank/DDBJ databases">
        <title>Comparative genomics of Parolsenella catena and Libanicoccus massiliensis: Reclassification of Libanicoccus massiliensis as Parolsenella massiliensis comb. nov.</title>
        <authorList>
            <person name="Sakamoto M."/>
            <person name="Ikeyama N."/>
            <person name="Murakami T."/>
            <person name="Mori H."/>
            <person name="Yuki M."/>
            <person name="Ohkuma M."/>
        </authorList>
    </citation>
    <scope>NUCLEOTIDE SEQUENCE [LARGE SCALE GENOMIC DNA]</scope>
    <source>
        <strain evidence="3">JCM 31932</strain>
    </source>
</reference>
<accession>A0A3G9K539</accession>
<keyword evidence="1" id="KW-1133">Transmembrane helix</keyword>
<organism evidence="2 3">
    <name type="scientific">Parolsenella catena</name>
    <dbReference type="NCBI Taxonomy" id="2003188"/>
    <lineage>
        <taxon>Bacteria</taxon>
        <taxon>Bacillati</taxon>
        <taxon>Actinomycetota</taxon>
        <taxon>Coriobacteriia</taxon>
        <taxon>Coriobacteriales</taxon>
        <taxon>Atopobiaceae</taxon>
        <taxon>Parolsenella</taxon>
    </lineage>
</organism>
<evidence type="ECO:0008006" key="4">
    <source>
        <dbReference type="Google" id="ProtNLM"/>
    </source>
</evidence>
<dbReference type="KEGG" id="pcat:Pcatena_03490"/>
<evidence type="ECO:0000313" key="2">
    <source>
        <dbReference type="EMBL" id="BBH49762.1"/>
    </source>
</evidence>
<dbReference type="OrthoDB" id="9998743at2"/>
<dbReference type="RefSeq" id="WP_126421097.1">
    <property type="nucleotide sequence ID" value="NZ_AP019367.1"/>
</dbReference>
<sequence>MSPVDIIVVAAVAVVFALCVRAIVRSQRAGECADCATGGSCDAHRTGHCHESAKLMADAAAAAARYEAEKR</sequence>
<name>A0A3G9K539_9ACTN</name>
<keyword evidence="3" id="KW-1185">Reference proteome</keyword>
<dbReference type="AlphaFoldDB" id="A0A3G9K539"/>
<dbReference type="GeneID" id="88848493"/>
<dbReference type="Proteomes" id="UP000273154">
    <property type="component" value="Chromosome"/>
</dbReference>
<gene>
    <name evidence="2" type="ORF">Pcatena_03490</name>
</gene>
<dbReference type="EMBL" id="AP019367">
    <property type="protein sequence ID" value="BBH49762.1"/>
    <property type="molecule type" value="Genomic_DNA"/>
</dbReference>